<dbReference type="EMBL" id="CP000482">
    <property type="protein sequence ID" value="ABK99700.1"/>
    <property type="molecule type" value="Genomic_DNA"/>
</dbReference>
<accession>A1AQT0</accession>
<dbReference type="Gene3D" id="3.40.50.1820">
    <property type="entry name" value="alpha/beta hydrolase"/>
    <property type="match status" value="1"/>
</dbReference>
<evidence type="ECO:0000259" key="2">
    <source>
        <dbReference type="Pfam" id="PF00561"/>
    </source>
</evidence>
<dbReference type="PRINTS" id="PR00111">
    <property type="entry name" value="ABHYDROLASE"/>
</dbReference>
<dbReference type="HOGENOM" id="CLU_020336_50_2_7"/>
<protein>
    <submittedName>
        <fullName evidence="3">Alpha/beta hydrolase fold protein</fullName>
    </submittedName>
</protein>
<dbReference type="InterPro" id="IPR000073">
    <property type="entry name" value="AB_hydrolase_1"/>
</dbReference>
<dbReference type="PANTHER" id="PTHR43798:SF31">
    <property type="entry name" value="AB HYDROLASE SUPERFAMILY PROTEIN YCLE"/>
    <property type="match status" value="1"/>
</dbReference>
<dbReference type="ESTHER" id="pelpd-a1aqt0">
    <property type="family name" value="BioH"/>
</dbReference>
<dbReference type="InterPro" id="IPR050266">
    <property type="entry name" value="AB_hydrolase_sf"/>
</dbReference>
<dbReference type="Pfam" id="PF00561">
    <property type="entry name" value="Abhydrolase_1"/>
    <property type="match status" value="1"/>
</dbReference>
<reference evidence="3 4" key="1">
    <citation type="submission" date="2006-10" db="EMBL/GenBank/DDBJ databases">
        <title>Complete sequence of chromosome of Pelobacter propionicus DSM 2379.</title>
        <authorList>
            <consortium name="US DOE Joint Genome Institute"/>
            <person name="Copeland A."/>
            <person name="Lucas S."/>
            <person name="Lapidus A."/>
            <person name="Barry K."/>
            <person name="Detter J.C."/>
            <person name="Glavina del Rio T."/>
            <person name="Hammon N."/>
            <person name="Israni S."/>
            <person name="Dalin E."/>
            <person name="Tice H."/>
            <person name="Pitluck S."/>
            <person name="Saunders E."/>
            <person name="Brettin T."/>
            <person name="Bruce D."/>
            <person name="Han C."/>
            <person name="Tapia R."/>
            <person name="Schmutz J."/>
            <person name="Larimer F."/>
            <person name="Land M."/>
            <person name="Hauser L."/>
            <person name="Kyrpides N."/>
            <person name="Kim E."/>
            <person name="Lovley D."/>
            <person name="Richardson P."/>
        </authorList>
    </citation>
    <scope>NUCLEOTIDE SEQUENCE [LARGE SCALE GENOMIC DNA]</scope>
    <source>
        <strain evidence="4">DSM 2379 / NBRC 103807 / OttBd1</strain>
    </source>
</reference>
<dbReference type="RefSeq" id="WP_011735966.1">
    <property type="nucleotide sequence ID" value="NC_008609.1"/>
</dbReference>
<dbReference type="PANTHER" id="PTHR43798">
    <property type="entry name" value="MONOACYLGLYCEROL LIPASE"/>
    <property type="match status" value="1"/>
</dbReference>
<evidence type="ECO:0000256" key="1">
    <source>
        <dbReference type="ARBA" id="ARBA00022801"/>
    </source>
</evidence>
<keyword evidence="4" id="KW-1185">Reference proteome</keyword>
<dbReference type="SUPFAM" id="SSF53474">
    <property type="entry name" value="alpha/beta-Hydrolases"/>
    <property type="match status" value="1"/>
</dbReference>
<feature type="domain" description="AB hydrolase-1" evidence="2">
    <location>
        <begin position="22"/>
        <end position="254"/>
    </location>
</feature>
<sequence>MPWLRLGSGRRLWYEDQGEGIPLVLLHGWCMSSQVWRFQLETLQRDFRLIAPDLAGHGRSDLSPDGFTLSALCADLDELFRHLDLRSALLAGWSLGAQLALQAWGTLRERLSGLVLVSGTPRFIADDDFPHALEARELRGMQARMRRNPLITLRDFVSRMFAEAERDVCFPDGRIQRMLASIPLPEGEVALQGLRLLGETDLRSLLPAVDLPTLIMGGDRDAICLPLASDYMARRIPECRQVVFAGCGHAPFLTRCTEFNDAITRFSRRIFEQGR</sequence>
<dbReference type="Proteomes" id="UP000006732">
    <property type="component" value="Chromosome"/>
</dbReference>
<organism evidence="3 4">
    <name type="scientific">Pelobacter propionicus (strain DSM 2379 / NBRC 103807 / OttBd1)</name>
    <dbReference type="NCBI Taxonomy" id="338966"/>
    <lineage>
        <taxon>Bacteria</taxon>
        <taxon>Pseudomonadati</taxon>
        <taxon>Thermodesulfobacteriota</taxon>
        <taxon>Desulfuromonadia</taxon>
        <taxon>Desulfuromonadales</taxon>
        <taxon>Desulfuromonadaceae</taxon>
        <taxon>Pelobacter</taxon>
    </lineage>
</organism>
<proteinExistence type="predicted"/>
<keyword evidence="1 3" id="KW-0378">Hydrolase</keyword>
<gene>
    <name evidence="3" type="ordered locus">Ppro_2092</name>
</gene>
<dbReference type="GO" id="GO:0016787">
    <property type="term" value="F:hydrolase activity"/>
    <property type="evidence" value="ECO:0007669"/>
    <property type="project" value="UniProtKB-KW"/>
</dbReference>
<name>A1AQT0_PELPD</name>
<dbReference type="OrthoDB" id="9804723at2"/>
<evidence type="ECO:0000313" key="3">
    <source>
        <dbReference type="EMBL" id="ABK99700.1"/>
    </source>
</evidence>
<dbReference type="KEGG" id="ppd:Ppro_2092"/>
<evidence type="ECO:0000313" key="4">
    <source>
        <dbReference type="Proteomes" id="UP000006732"/>
    </source>
</evidence>
<dbReference type="AlphaFoldDB" id="A1AQT0"/>
<dbReference type="eggNOG" id="COG0596">
    <property type="taxonomic scope" value="Bacteria"/>
</dbReference>
<dbReference type="InterPro" id="IPR029058">
    <property type="entry name" value="AB_hydrolase_fold"/>
</dbReference>
<dbReference type="GO" id="GO:0016020">
    <property type="term" value="C:membrane"/>
    <property type="evidence" value="ECO:0007669"/>
    <property type="project" value="TreeGrafter"/>
</dbReference>
<dbReference type="STRING" id="338966.Ppro_2092"/>